<dbReference type="EMBL" id="CAJVCH010211950">
    <property type="protein sequence ID" value="CAG7731400.1"/>
    <property type="molecule type" value="Genomic_DNA"/>
</dbReference>
<organism evidence="1 2">
    <name type="scientific">Allacma fusca</name>
    <dbReference type="NCBI Taxonomy" id="39272"/>
    <lineage>
        <taxon>Eukaryota</taxon>
        <taxon>Metazoa</taxon>
        <taxon>Ecdysozoa</taxon>
        <taxon>Arthropoda</taxon>
        <taxon>Hexapoda</taxon>
        <taxon>Collembola</taxon>
        <taxon>Symphypleona</taxon>
        <taxon>Sminthuridae</taxon>
        <taxon>Allacma</taxon>
    </lineage>
</organism>
<reference evidence="1" key="1">
    <citation type="submission" date="2021-06" db="EMBL/GenBank/DDBJ databases">
        <authorList>
            <person name="Hodson N. C."/>
            <person name="Mongue J. A."/>
            <person name="Jaron S. K."/>
        </authorList>
    </citation>
    <scope>NUCLEOTIDE SEQUENCE</scope>
</reference>
<accession>A0A8J2K241</accession>
<name>A0A8J2K241_9HEXA</name>
<proteinExistence type="predicted"/>
<sequence length="41" mass="4950">YRSNAEFALLMRHFPALVAFVPLDHLRPYYEIKTHIVNQDY</sequence>
<feature type="non-terminal residue" evidence="1">
    <location>
        <position position="1"/>
    </location>
</feature>
<evidence type="ECO:0000313" key="1">
    <source>
        <dbReference type="EMBL" id="CAG7731400.1"/>
    </source>
</evidence>
<keyword evidence="2" id="KW-1185">Reference proteome</keyword>
<protein>
    <submittedName>
        <fullName evidence="1">Uncharacterized protein</fullName>
    </submittedName>
</protein>
<dbReference type="AlphaFoldDB" id="A0A8J2K241"/>
<evidence type="ECO:0000313" key="2">
    <source>
        <dbReference type="Proteomes" id="UP000708208"/>
    </source>
</evidence>
<dbReference type="Proteomes" id="UP000708208">
    <property type="component" value="Unassembled WGS sequence"/>
</dbReference>
<comment type="caution">
    <text evidence="1">The sequence shown here is derived from an EMBL/GenBank/DDBJ whole genome shotgun (WGS) entry which is preliminary data.</text>
</comment>
<gene>
    <name evidence="1" type="ORF">AFUS01_LOCUS19994</name>
</gene>